<dbReference type="Gene3D" id="3.30.70.1560">
    <property type="entry name" value="Alpha-L RNA-binding motif"/>
    <property type="match status" value="1"/>
</dbReference>
<evidence type="ECO:0000256" key="1">
    <source>
        <dbReference type="ARBA" id="ARBA00008348"/>
    </source>
</evidence>
<dbReference type="CDD" id="cd00165">
    <property type="entry name" value="S4"/>
    <property type="match status" value="1"/>
</dbReference>
<dbReference type="InterPro" id="IPR042092">
    <property type="entry name" value="PsdUridine_s_RsuA/RluB/E/F_cat"/>
</dbReference>
<dbReference type="Proteomes" id="UP000243819">
    <property type="component" value="Unassembled WGS sequence"/>
</dbReference>
<dbReference type="SUPFAM" id="SSF55120">
    <property type="entry name" value="Pseudouridine synthase"/>
    <property type="match status" value="1"/>
</dbReference>
<dbReference type="InterPro" id="IPR020094">
    <property type="entry name" value="TruA/RsuA/RluB/E/F_N"/>
</dbReference>
<evidence type="ECO:0000256" key="2">
    <source>
        <dbReference type="ARBA" id="ARBA00022884"/>
    </source>
</evidence>
<comment type="similarity">
    <text evidence="1 5">Belongs to the pseudouridine synthase RsuA family.</text>
</comment>
<organism evidence="7 8">
    <name type="scientific">Anaerobranca gottschalkii DSM 13577</name>
    <dbReference type="NCBI Taxonomy" id="1120990"/>
    <lineage>
        <taxon>Bacteria</taxon>
        <taxon>Bacillati</taxon>
        <taxon>Bacillota</taxon>
        <taxon>Clostridia</taxon>
        <taxon>Eubacteriales</taxon>
        <taxon>Proteinivoracaceae</taxon>
        <taxon>Anaerobranca</taxon>
    </lineage>
</organism>
<accession>A0A1H9Y1L4</accession>
<dbReference type="InterPro" id="IPR002942">
    <property type="entry name" value="S4_RNA-bd"/>
</dbReference>
<dbReference type="SMART" id="SM00363">
    <property type="entry name" value="S4"/>
    <property type="match status" value="1"/>
</dbReference>
<dbReference type="Pfam" id="PF00849">
    <property type="entry name" value="PseudoU_synth_2"/>
    <property type="match status" value="1"/>
</dbReference>
<dbReference type="FunFam" id="3.10.290.10:FF:000003">
    <property type="entry name" value="Pseudouridine synthase"/>
    <property type="match status" value="1"/>
</dbReference>
<dbReference type="GO" id="GO:0120159">
    <property type="term" value="F:rRNA pseudouridine synthase activity"/>
    <property type="evidence" value="ECO:0007669"/>
    <property type="project" value="UniProtKB-ARBA"/>
</dbReference>
<reference evidence="8" key="1">
    <citation type="submission" date="2016-10" db="EMBL/GenBank/DDBJ databases">
        <authorList>
            <person name="Varghese N."/>
            <person name="Submissions S."/>
        </authorList>
    </citation>
    <scope>NUCLEOTIDE SEQUENCE [LARGE SCALE GENOMIC DNA]</scope>
    <source>
        <strain evidence="8">DSM 13577</strain>
    </source>
</reference>
<dbReference type="STRING" id="1120990.SAMN03080614_100119"/>
<keyword evidence="8" id="KW-1185">Reference proteome</keyword>
<dbReference type="Pfam" id="PF01479">
    <property type="entry name" value="S4"/>
    <property type="match status" value="1"/>
</dbReference>
<dbReference type="InterPro" id="IPR006145">
    <property type="entry name" value="PsdUridine_synth_RsuA/RluA"/>
</dbReference>
<dbReference type="EMBL" id="FOIF01000001">
    <property type="protein sequence ID" value="SES62163.1"/>
    <property type="molecule type" value="Genomic_DNA"/>
</dbReference>
<dbReference type="AlphaFoldDB" id="A0A1H9Y1L4"/>
<dbReference type="SUPFAM" id="SSF55174">
    <property type="entry name" value="Alpha-L RNA-binding motif"/>
    <property type="match status" value="1"/>
</dbReference>
<dbReference type="EC" id="5.4.99.-" evidence="5"/>
<dbReference type="NCBIfam" id="TIGR00093">
    <property type="entry name" value="pseudouridine synthase"/>
    <property type="match status" value="1"/>
</dbReference>
<dbReference type="InterPro" id="IPR036986">
    <property type="entry name" value="S4_RNA-bd_sf"/>
</dbReference>
<dbReference type="CDD" id="cd02870">
    <property type="entry name" value="PseudoU_synth_RsuA_like"/>
    <property type="match status" value="1"/>
</dbReference>
<evidence type="ECO:0000256" key="3">
    <source>
        <dbReference type="ARBA" id="ARBA00023235"/>
    </source>
</evidence>
<dbReference type="GO" id="GO:0000455">
    <property type="term" value="P:enzyme-directed rRNA pseudouridine synthesis"/>
    <property type="evidence" value="ECO:0007669"/>
    <property type="project" value="UniProtKB-ARBA"/>
</dbReference>
<dbReference type="InterPro" id="IPR020103">
    <property type="entry name" value="PsdUridine_synth_cat_dom_sf"/>
</dbReference>
<dbReference type="PROSITE" id="PS50889">
    <property type="entry name" value="S4"/>
    <property type="match status" value="1"/>
</dbReference>
<feature type="domain" description="RNA-binding S4" evidence="6">
    <location>
        <begin position="1"/>
        <end position="53"/>
    </location>
</feature>
<dbReference type="PANTHER" id="PTHR47683:SF2">
    <property type="entry name" value="RNA-BINDING S4 DOMAIN-CONTAINING PROTEIN"/>
    <property type="match status" value="1"/>
</dbReference>
<keyword evidence="3 5" id="KW-0413">Isomerase</keyword>
<proteinExistence type="inferred from homology"/>
<dbReference type="GO" id="GO:0005829">
    <property type="term" value="C:cytosol"/>
    <property type="evidence" value="ECO:0007669"/>
    <property type="project" value="UniProtKB-ARBA"/>
</dbReference>
<dbReference type="FunFam" id="3.30.70.1560:FF:000001">
    <property type="entry name" value="Pseudouridine synthase"/>
    <property type="match status" value="1"/>
</dbReference>
<dbReference type="PROSITE" id="PS01149">
    <property type="entry name" value="PSI_RSU"/>
    <property type="match status" value="1"/>
</dbReference>
<dbReference type="InterPro" id="IPR018496">
    <property type="entry name" value="PsdUridine_synth_RsuA/RluB_CS"/>
</dbReference>
<protein>
    <recommendedName>
        <fullName evidence="5">Pseudouridine synthase</fullName>
        <ecNumber evidence="5">5.4.99.-</ecNumber>
    </recommendedName>
</protein>
<keyword evidence="2 4" id="KW-0694">RNA-binding</keyword>
<sequence>MAAAGVASRRKSEELILEGKVKVNGQVIRELGFKVSEKDRVEVEGKVINKKINHVYYLLNKPVGYVTTVSDPQGRKTVMELVPKGKRVFPVGRLDIMTDGLLLLTDDGQLAYQLTHPKYLVEKEYHVKVKGKVGLDQIEKLEKGIMLEDGLTAPAKAVILKETNGETVISLTIHEGRNRQVRRMMEAIGKKVLKLTRVRYGDLTLAGVPVGKYRVLTDKEVEKLKSSVTYLSKPLDKNQ</sequence>
<dbReference type="GO" id="GO:0003723">
    <property type="term" value="F:RNA binding"/>
    <property type="evidence" value="ECO:0007669"/>
    <property type="project" value="UniProtKB-KW"/>
</dbReference>
<evidence type="ECO:0000259" key="6">
    <source>
        <dbReference type="SMART" id="SM00363"/>
    </source>
</evidence>
<dbReference type="InterPro" id="IPR000748">
    <property type="entry name" value="PsdUridine_synth_RsuA/RluB/E/F"/>
</dbReference>
<gene>
    <name evidence="7" type="ORF">SAMN03080614_100119</name>
</gene>
<dbReference type="InterPro" id="IPR050343">
    <property type="entry name" value="RsuA_PseudoU_synthase"/>
</dbReference>
<dbReference type="PANTHER" id="PTHR47683">
    <property type="entry name" value="PSEUDOURIDINE SYNTHASE FAMILY PROTEIN-RELATED"/>
    <property type="match status" value="1"/>
</dbReference>
<name>A0A1H9Y1L4_9FIRM</name>
<evidence type="ECO:0000256" key="5">
    <source>
        <dbReference type="RuleBase" id="RU003887"/>
    </source>
</evidence>
<dbReference type="Gene3D" id="3.10.290.10">
    <property type="entry name" value="RNA-binding S4 domain"/>
    <property type="match status" value="1"/>
</dbReference>
<evidence type="ECO:0000313" key="8">
    <source>
        <dbReference type="Proteomes" id="UP000243819"/>
    </source>
</evidence>
<evidence type="ECO:0000313" key="7">
    <source>
        <dbReference type="EMBL" id="SES62163.1"/>
    </source>
</evidence>
<evidence type="ECO:0000256" key="4">
    <source>
        <dbReference type="PROSITE-ProRule" id="PRU00182"/>
    </source>
</evidence>
<dbReference type="Gene3D" id="3.30.70.580">
    <property type="entry name" value="Pseudouridine synthase I, catalytic domain, N-terminal subdomain"/>
    <property type="match status" value="1"/>
</dbReference>